<feature type="region of interest" description="Disordered" evidence="2">
    <location>
        <begin position="1291"/>
        <end position="1362"/>
    </location>
</feature>
<dbReference type="PANTHER" id="PTHR18947">
    <property type="entry name" value="HOOK PROTEINS"/>
    <property type="match status" value="1"/>
</dbReference>
<feature type="compositionally biased region" description="Basic and acidic residues" evidence="2">
    <location>
        <begin position="1332"/>
        <end position="1362"/>
    </location>
</feature>
<dbReference type="Proteomes" id="UP000582659">
    <property type="component" value="Unassembled WGS sequence"/>
</dbReference>
<dbReference type="SUPFAM" id="SSF116907">
    <property type="entry name" value="Hook domain"/>
    <property type="match status" value="1"/>
</dbReference>
<keyword evidence="5" id="KW-1185">Reference proteome</keyword>
<dbReference type="EMBL" id="CAJFDI010000005">
    <property type="protein sequence ID" value="CAD5231795.1"/>
    <property type="molecule type" value="Genomic_DNA"/>
</dbReference>
<evidence type="ECO:0000313" key="4">
    <source>
        <dbReference type="Proteomes" id="UP000095284"/>
    </source>
</evidence>
<proteinExistence type="predicted"/>
<dbReference type="Proteomes" id="UP000659654">
    <property type="component" value="Unassembled WGS sequence"/>
</dbReference>
<dbReference type="GO" id="GO:0005737">
    <property type="term" value="C:cytoplasm"/>
    <property type="evidence" value="ECO:0007669"/>
    <property type="project" value="TreeGrafter"/>
</dbReference>
<dbReference type="eggNOG" id="KOG4643">
    <property type="taxonomic scope" value="Eukaryota"/>
</dbReference>
<name>A0A1I7RS46_BURXY</name>
<dbReference type="GO" id="GO:0008017">
    <property type="term" value="F:microtubule binding"/>
    <property type="evidence" value="ECO:0007669"/>
    <property type="project" value="TreeGrafter"/>
</dbReference>
<protein>
    <submittedName>
        <fullName evidence="3">(pine wood nematode) hypothetical protein</fullName>
    </submittedName>
</protein>
<evidence type="ECO:0000313" key="3">
    <source>
        <dbReference type="EMBL" id="CAD5231795.1"/>
    </source>
</evidence>
<feature type="coiled-coil region" evidence="1">
    <location>
        <begin position="967"/>
        <end position="1064"/>
    </location>
</feature>
<gene>
    <name evidence="3" type="ORF">BXYJ_LOCUS11891</name>
</gene>
<evidence type="ECO:0000256" key="2">
    <source>
        <dbReference type="SAM" id="MobiDB-lite"/>
    </source>
</evidence>
<dbReference type="GO" id="GO:0005815">
    <property type="term" value="C:microtubule organizing center"/>
    <property type="evidence" value="ECO:0007669"/>
    <property type="project" value="TreeGrafter"/>
</dbReference>
<dbReference type="GO" id="GO:0051959">
    <property type="term" value="F:dynein light intermediate chain binding"/>
    <property type="evidence" value="ECO:0007669"/>
    <property type="project" value="TreeGrafter"/>
</dbReference>
<evidence type="ECO:0000313" key="5">
    <source>
        <dbReference type="Proteomes" id="UP000659654"/>
    </source>
</evidence>
<dbReference type="GO" id="GO:0030705">
    <property type="term" value="P:cytoskeleton-dependent intracellular transport"/>
    <property type="evidence" value="ECO:0007669"/>
    <property type="project" value="TreeGrafter"/>
</dbReference>
<dbReference type="EMBL" id="CAJFCV020000005">
    <property type="protein sequence ID" value="CAG9123226.1"/>
    <property type="molecule type" value="Genomic_DNA"/>
</dbReference>
<feature type="region of interest" description="Disordered" evidence="2">
    <location>
        <begin position="1144"/>
        <end position="1247"/>
    </location>
</feature>
<feature type="coiled-coil region" evidence="1">
    <location>
        <begin position="288"/>
        <end position="463"/>
    </location>
</feature>
<feature type="coiled-coil region" evidence="1">
    <location>
        <begin position="503"/>
        <end position="544"/>
    </location>
</feature>
<dbReference type="Proteomes" id="UP000095284">
    <property type="component" value="Unplaced"/>
</dbReference>
<reference evidence="3" key="2">
    <citation type="submission" date="2020-09" db="EMBL/GenBank/DDBJ databases">
        <authorList>
            <person name="Kikuchi T."/>
        </authorList>
    </citation>
    <scope>NUCLEOTIDE SEQUENCE</scope>
    <source>
        <strain evidence="3">Ka4C1</strain>
    </source>
</reference>
<feature type="compositionally biased region" description="Polar residues" evidence="2">
    <location>
        <begin position="1192"/>
        <end position="1220"/>
    </location>
</feature>
<evidence type="ECO:0000313" key="6">
    <source>
        <dbReference type="WBParaSite" id="BXY_0355000.1"/>
    </source>
</evidence>
<keyword evidence="1" id="KW-0175">Coiled coil</keyword>
<feature type="compositionally biased region" description="Polar residues" evidence="2">
    <location>
        <begin position="1160"/>
        <end position="1171"/>
    </location>
</feature>
<feature type="coiled-coil region" evidence="1">
    <location>
        <begin position="843"/>
        <end position="919"/>
    </location>
</feature>
<organism evidence="4 6">
    <name type="scientific">Bursaphelenchus xylophilus</name>
    <name type="common">Pinewood nematode worm</name>
    <name type="synonym">Aphelenchoides xylophilus</name>
    <dbReference type="NCBI Taxonomy" id="6326"/>
    <lineage>
        <taxon>Eukaryota</taxon>
        <taxon>Metazoa</taxon>
        <taxon>Ecdysozoa</taxon>
        <taxon>Nematoda</taxon>
        <taxon>Chromadorea</taxon>
        <taxon>Rhabditida</taxon>
        <taxon>Tylenchina</taxon>
        <taxon>Tylenchomorpha</taxon>
        <taxon>Aphelenchoidea</taxon>
        <taxon>Aphelenchoididae</taxon>
        <taxon>Bursaphelenchus</taxon>
    </lineage>
</organism>
<dbReference type="SMR" id="A0A1I7RS46"/>
<accession>A0A1I7RS46</accession>
<dbReference type="GO" id="GO:0031122">
    <property type="term" value="P:cytoplasmic microtubule organization"/>
    <property type="evidence" value="ECO:0007669"/>
    <property type="project" value="TreeGrafter"/>
</dbReference>
<evidence type="ECO:0000256" key="1">
    <source>
        <dbReference type="SAM" id="Coils"/>
    </source>
</evidence>
<feature type="coiled-coil region" evidence="1">
    <location>
        <begin position="577"/>
        <end position="726"/>
    </location>
</feature>
<dbReference type="OrthoDB" id="10254988at2759"/>
<reference evidence="6" key="1">
    <citation type="submission" date="2016-11" db="UniProtKB">
        <authorList>
            <consortium name="WormBaseParasite"/>
        </authorList>
    </citation>
    <scope>IDENTIFICATION</scope>
</reference>
<sequence>MRELRELSPVERDRQALVQEIRARSLSPLYCIDYRLNLCSRSCSASCSTVPMNEDQFWCSALGRWIRLCISSPNPVILEPKWRCPQDIGRPLRYDEICDGYLLNALLELIYPECTFYEFIKYKDRSHSKSYRLSLLQSFLFNLVQFFKRHEKIPLTLPDIINVSQNSSPERSGHDLQQLIALLIGAVVHTTHKSSAVDQLRRLVNQEETSLGLHLQKVFDGRDPIIDLSLHPEVFGTIAEERHINTFKLLTRMLEDTESDETSSNSGEILKLNDRIPSPDEQKYHEVIEDLRLKNKHLTEKSSFLENQCHEQEDEIMRYKKDLDHLKKEKEKIQKDHDKLKETCRFVPALENKVQKLEIMERDHEKLKAEILKLKQNKNLCNEQAQEIIGLRKEVRELRGRNTALLNQKYDFTEKASIAKEKGKLAEDLQRTKEQKDEMEKENEDLRLQIEGLENKIEQMKCRMDDTFVSAPNISLCDELNESQREDQFKELQMENNSLVEIIKKNSEEISRYETVSKELREKIQEMEKQLNEKANDMHVKEKTVLVELNNYKNNIKSLDQKICDQLKVIQEKDSLINRLKQTEVRLQSELKLVEEIQKEKMQLEIVIQNKCNEIDHTRAETEDLRDELERLKKLHSQCDRSKKALQEELNLVRSQLETTDEDNRNLRLSVANTKIIQNRLQKVENELVKRDTENDELKANLRTLTEKYQLENKKLQQLRADLTKENGRLSSLVSKLRAVCMNCSIKEDNINDDELIERIDNVLIKAYTNAWKEAEALSQQRRVQLEEIKVFSKDIENLKKKGADLENSEKERDFVTVTKELNSMTERWRMAQSRETDLIEQIKSVKSDKEDLLRKNIDLKKDLSAATNKFNAADEENRRLTDQLKAAENQLSKLHLDLKEVKSNREALQTEFDRLNELYNSVAADFERSNYEKNDLKRRLGKKDQLLEDKMKTEFFNERCLLEDRLKQTNRELNLGKEQLKLCEEDLKKLTEELTENKKDYATLVRQKNKSDEMLNGLRIADVDQKNKIASLNESVNQLNEVINDKNTEISAMKKQLEYLKNLRQWNSEENDLLMKKIKSLMEQNQEMHYHSEVYVLSQQSLDERLNAVARYKRAAEDKMKECNNNSEFNKDKKTFMNKAAKALRLKSSRRSTKPIDKNSGSNTEDSSIYSADESCLPPLPEPRLEKSYRESVQVTPTCSSSERASGSSPDYDQVQYFSVPSKKTETSYHQMRSPPPLPPSSFSRLRNSRISSSVRYPPAHKIQSPLGSIPVTKDDESLSLSTINGYSTQINGSPIKSNGRPPPPYRGRPVGTPPVNRSYFNPLDTSTPKSAERSFSRVVGEGENRLTVRSPEERESKAQSFYDNHDVSQDVNKKTNDLWVGYGCV</sequence>
<dbReference type="PANTHER" id="PTHR18947:SF28">
    <property type="entry name" value="GIRDIN, ISOFORM A"/>
    <property type="match status" value="1"/>
</dbReference>
<feature type="compositionally biased region" description="Basic residues" evidence="2">
    <location>
        <begin position="1144"/>
        <end position="1154"/>
    </location>
</feature>
<dbReference type="WBParaSite" id="BXY_0355000.1">
    <property type="protein sequence ID" value="BXY_0355000.1"/>
    <property type="gene ID" value="BXY_0355000"/>
</dbReference>